<organism evidence="2 3">
    <name type="scientific">Amycolatopsis orientalis</name>
    <name type="common">Nocardia orientalis</name>
    <dbReference type="NCBI Taxonomy" id="31958"/>
    <lineage>
        <taxon>Bacteria</taxon>
        <taxon>Bacillati</taxon>
        <taxon>Actinomycetota</taxon>
        <taxon>Actinomycetes</taxon>
        <taxon>Pseudonocardiales</taxon>
        <taxon>Pseudonocardiaceae</taxon>
        <taxon>Amycolatopsis</taxon>
    </lineage>
</organism>
<evidence type="ECO:0000313" key="3">
    <source>
        <dbReference type="Proteomes" id="UP000093695"/>
    </source>
</evidence>
<evidence type="ECO:0000256" key="1">
    <source>
        <dbReference type="SAM" id="MobiDB-lite"/>
    </source>
</evidence>
<gene>
    <name evidence="2" type="ORF">SD37_11475</name>
</gene>
<evidence type="ECO:0000313" key="2">
    <source>
        <dbReference type="EMBL" id="ANN16197.1"/>
    </source>
</evidence>
<feature type="compositionally biased region" description="Basic and acidic residues" evidence="1">
    <location>
        <begin position="38"/>
        <end position="48"/>
    </location>
</feature>
<reference evidence="2 3" key="1">
    <citation type="journal article" date="2015" name="Genome Announc.">
        <title>Draft Genome Sequence of Norvancomycin-Producing Strain Amycolatopsis orientalis CPCC200066.</title>
        <authorList>
            <person name="Lei X."/>
            <person name="Yuan F."/>
            <person name="Shi Y."/>
            <person name="Li X."/>
            <person name="Wang L."/>
            <person name="Hong B."/>
        </authorList>
    </citation>
    <scope>NUCLEOTIDE SEQUENCE [LARGE SCALE GENOMIC DNA]</scope>
    <source>
        <strain evidence="2 3">B-37</strain>
    </source>
</reference>
<sequence>MAGSSTPSQRRLAGQIAANTRWAKEPDRKAATAPARKAAADRWLREADPDGTLSPAEAARRADSLKTAYFQRLALASAKSRARKKSA</sequence>
<dbReference type="AlphaFoldDB" id="A0A193BVE8"/>
<proteinExistence type="predicted"/>
<keyword evidence="3" id="KW-1185">Reference proteome</keyword>
<dbReference type="Proteomes" id="UP000093695">
    <property type="component" value="Chromosome"/>
</dbReference>
<dbReference type="RefSeq" id="WP_044851602.1">
    <property type="nucleotide sequence ID" value="NZ_CP016174.1"/>
</dbReference>
<dbReference type="STRING" id="31958.SD37_11475"/>
<name>A0A193BVE8_AMYOR</name>
<dbReference type="EMBL" id="CP016174">
    <property type="protein sequence ID" value="ANN16197.1"/>
    <property type="molecule type" value="Genomic_DNA"/>
</dbReference>
<feature type="region of interest" description="Disordered" evidence="1">
    <location>
        <begin position="1"/>
        <end position="59"/>
    </location>
</feature>
<dbReference type="KEGG" id="aori:SD37_11475"/>
<accession>A0A193BVE8</accession>
<protein>
    <submittedName>
        <fullName evidence="2">Uncharacterized protein</fullName>
    </submittedName>
</protein>